<dbReference type="InterPro" id="IPR029044">
    <property type="entry name" value="Nucleotide-diphossugar_trans"/>
</dbReference>
<evidence type="ECO:0000256" key="1">
    <source>
        <dbReference type="ARBA" id="ARBA00022676"/>
    </source>
</evidence>
<dbReference type="Pfam" id="PF00535">
    <property type="entry name" value="Glycos_transf_2"/>
    <property type="match status" value="1"/>
</dbReference>
<sequence length="328" mass="38164">MAEENLTSYNDLISVVIPVYNDKKFLPECLQSLHNQTHENLQIILVDDGSTDKTYSICDNWAKNDKRIHVIHQARSGVAAARNAGLYSAKGEYISFIDSDDYLDSHFYEKMLKAAKDNNADVVTCFERLIDRKGNTRISIWHEMNRVGDNISFLKEFLAQGNPAAAVVWNKLYKKSFIEGISFTRGNFLESMLFNVEAGCKKGTFVWIKDRLYYHRVYENSELNPMGRQRIVSTVRTMAKSVDIIESHKPPYDLLCQIKTKALWKLEQGYSYCLSNDWIEEGRKVKEIYMRNYDKWKSNIVGTANRMKLWFVRLLPTIFFLKKKQNSD</sequence>
<evidence type="ECO:0000313" key="5">
    <source>
        <dbReference type="Proteomes" id="UP000182584"/>
    </source>
</evidence>
<proteinExistence type="predicted"/>
<evidence type="ECO:0000259" key="3">
    <source>
        <dbReference type="Pfam" id="PF00535"/>
    </source>
</evidence>
<dbReference type="PANTHER" id="PTHR22916">
    <property type="entry name" value="GLYCOSYLTRANSFERASE"/>
    <property type="match status" value="1"/>
</dbReference>
<keyword evidence="2 4" id="KW-0808">Transferase</keyword>
<dbReference type="CDD" id="cd00761">
    <property type="entry name" value="Glyco_tranf_GTA_type"/>
    <property type="match status" value="1"/>
</dbReference>
<evidence type="ECO:0000256" key="2">
    <source>
        <dbReference type="ARBA" id="ARBA00022679"/>
    </source>
</evidence>
<dbReference type="OrthoDB" id="3189257at2"/>
<dbReference type="SUPFAM" id="SSF53448">
    <property type="entry name" value="Nucleotide-diphospho-sugar transferases"/>
    <property type="match status" value="1"/>
</dbReference>
<organism evidence="4 5">
    <name type="scientific">Butyrivibrio fibrisolvens</name>
    <dbReference type="NCBI Taxonomy" id="831"/>
    <lineage>
        <taxon>Bacteria</taxon>
        <taxon>Bacillati</taxon>
        <taxon>Bacillota</taxon>
        <taxon>Clostridia</taxon>
        <taxon>Lachnospirales</taxon>
        <taxon>Lachnospiraceae</taxon>
        <taxon>Butyrivibrio</taxon>
    </lineage>
</organism>
<protein>
    <submittedName>
        <fullName evidence="4">Glycosyltransferase involved in cell wall bisynthesis</fullName>
    </submittedName>
</protein>
<dbReference type="AlphaFoldDB" id="A0A1H9UI44"/>
<reference evidence="4 5" key="1">
    <citation type="submission" date="2016-10" db="EMBL/GenBank/DDBJ databases">
        <authorList>
            <person name="de Groot N.N."/>
        </authorList>
    </citation>
    <scope>NUCLEOTIDE SEQUENCE [LARGE SCALE GENOMIC DNA]</scope>
    <source>
        <strain evidence="4 5">AR40</strain>
    </source>
</reference>
<dbReference type="EMBL" id="FOGJ01000018">
    <property type="protein sequence ID" value="SES09106.1"/>
    <property type="molecule type" value="Genomic_DNA"/>
</dbReference>
<dbReference type="GO" id="GO:0016757">
    <property type="term" value="F:glycosyltransferase activity"/>
    <property type="evidence" value="ECO:0007669"/>
    <property type="project" value="UniProtKB-KW"/>
</dbReference>
<accession>A0A1H9UI44</accession>
<dbReference type="PANTHER" id="PTHR22916:SF51">
    <property type="entry name" value="GLYCOSYLTRANSFERASE EPSH-RELATED"/>
    <property type="match status" value="1"/>
</dbReference>
<gene>
    <name evidence="4" type="ORF">SAMN04487884_118106</name>
</gene>
<dbReference type="Gene3D" id="3.90.550.10">
    <property type="entry name" value="Spore Coat Polysaccharide Biosynthesis Protein SpsA, Chain A"/>
    <property type="match status" value="1"/>
</dbReference>
<keyword evidence="1" id="KW-0328">Glycosyltransferase</keyword>
<dbReference type="Proteomes" id="UP000182584">
    <property type="component" value="Unassembled WGS sequence"/>
</dbReference>
<dbReference type="RefSeq" id="WP_074757093.1">
    <property type="nucleotide sequence ID" value="NZ_FOGJ01000018.1"/>
</dbReference>
<name>A0A1H9UI44_BUTFI</name>
<dbReference type="InterPro" id="IPR001173">
    <property type="entry name" value="Glyco_trans_2-like"/>
</dbReference>
<feature type="domain" description="Glycosyltransferase 2-like" evidence="3">
    <location>
        <begin position="14"/>
        <end position="175"/>
    </location>
</feature>
<evidence type="ECO:0000313" key="4">
    <source>
        <dbReference type="EMBL" id="SES09106.1"/>
    </source>
</evidence>
<dbReference type="eggNOG" id="COG1216">
    <property type="taxonomic scope" value="Bacteria"/>
</dbReference>